<keyword evidence="2" id="KW-0472">Membrane</keyword>
<dbReference type="RefSeq" id="WP_377089879.1">
    <property type="nucleotide sequence ID" value="NZ_JBHSJL010000014.1"/>
</dbReference>
<dbReference type="InterPro" id="IPR036465">
    <property type="entry name" value="vWFA_dom_sf"/>
</dbReference>
<gene>
    <name evidence="4" type="ORF">ACFSW8_17700</name>
</gene>
<dbReference type="CDD" id="cd00198">
    <property type="entry name" value="vWFA"/>
    <property type="match status" value="1"/>
</dbReference>
<comment type="caution">
    <text evidence="4">The sequence shown here is derived from an EMBL/GenBank/DDBJ whole genome shotgun (WGS) entry which is preliminary data.</text>
</comment>
<dbReference type="EMBL" id="JBHUJB010000089">
    <property type="protein sequence ID" value="MFD2160744.1"/>
    <property type="molecule type" value="Genomic_DNA"/>
</dbReference>
<keyword evidence="2" id="KW-0812">Transmembrane</keyword>
<reference evidence="5" key="1">
    <citation type="journal article" date="2019" name="Int. J. Syst. Evol. Microbiol.">
        <title>The Global Catalogue of Microorganisms (GCM) 10K type strain sequencing project: providing services to taxonomists for standard genome sequencing and annotation.</title>
        <authorList>
            <consortium name="The Broad Institute Genomics Platform"/>
            <consortium name="The Broad Institute Genome Sequencing Center for Infectious Disease"/>
            <person name="Wu L."/>
            <person name="Ma J."/>
        </authorList>
    </citation>
    <scope>NUCLEOTIDE SEQUENCE [LARGE SCALE GENOMIC DNA]</scope>
    <source>
        <strain evidence="5">CCUG 57942</strain>
    </source>
</reference>
<sequence length="363" mass="38930">MSLHAQMTQEAQAALAAQKRNSTVSSLIIAILSLFLIGLILFIVALTVEVKNPPEIISYSAGVEDTEEIEKPEMSSEVERKPSSPSSSMAKVIAANTASPTAVPVPDIEVTEPSLDFGNGDDFGDGWGDGDGWGGGGGGGGGASFFKQKVKAERIAFVIDYSMSMSGKRISLLKKELARSVGALPETMEYQLIFFAGPAWVAGSEVKMAQNRRSAVVSHNGRDYKWEGKGANNWETKGSKLRSPAWMKATKENLDASLSAIQSTALVYGTAWEIPLEMALDMKPQPEVIFFMTDGVSGGESERIAKRVAQRAKRKDIKINAIAMMDPSARDAMGALAEITGGQFSMVNKSGKTQVLIKGKEEE</sequence>
<dbReference type="InterPro" id="IPR002035">
    <property type="entry name" value="VWF_A"/>
</dbReference>
<dbReference type="Gene3D" id="3.40.50.410">
    <property type="entry name" value="von Willebrand factor, type A domain"/>
    <property type="match status" value="1"/>
</dbReference>
<accession>A0ABW4ZFF4</accession>
<keyword evidence="5" id="KW-1185">Reference proteome</keyword>
<evidence type="ECO:0000256" key="2">
    <source>
        <dbReference type="SAM" id="Phobius"/>
    </source>
</evidence>
<feature type="region of interest" description="Disordered" evidence="1">
    <location>
        <begin position="66"/>
        <end position="87"/>
    </location>
</feature>
<evidence type="ECO:0000259" key="3">
    <source>
        <dbReference type="PROSITE" id="PS50234"/>
    </source>
</evidence>
<feature type="transmembrane region" description="Helical" evidence="2">
    <location>
        <begin position="27"/>
        <end position="48"/>
    </location>
</feature>
<evidence type="ECO:0000313" key="5">
    <source>
        <dbReference type="Proteomes" id="UP001597389"/>
    </source>
</evidence>
<organism evidence="4 5">
    <name type="scientific">Rubritalea tangerina</name>
    <dbReference type="NCBI Taxonomy" id="430798"/>
    <lineage>
        <taxon>Bacteria</taxon>
        <taxon>Pseudomonadati</taxon>
        <taxon>Verrucomicrobiota</taxon>
        <taxon>Verrucomicrobiia</taxon>
        <taxon>Verrucomicrobiales</taxon>
        <taxon>Rubritaleaceae</taxon>
        <taxon>Rubritalea</taxon>
    </lineage>
</organism>
<feature type="compositionally biased region" description="Basic and acidic residues" evidence="1">
    <location>
        <begin position="69"/>
        <end position="82"/>
    </location>
</feature>
<dbReference type="PROSITE" id="PS50234">
    <property type="entry name" value="VWFA"/>
    <property type="match status" value="1"/>
</dbReference>
<proteinExistence type="predicted"/>
<dbReference type="SUPFAM" id="SSF53300">
    <property type="entry name" value="vWA-like"/>
    <property type="match status" value="1"/>
</dbReference>
<dbReference type="Proteomes" id="UP001597389">
    <property type="component" value="Unassembled WGS sequence"/>
</dbReference>
<protein>
    <recommendedName>
        <fullName evidence="3">VWFA domain-containing protein</fullName>
    </recommendedName>
</protein>
<evidence type="ECO:0000256" key="1">
    <source>
        <dbReference type="SAM" id="MobiDB-lite"/>
    </source>
</evidence>
<name>A0ABW4ZFF4_9BACT</name>
<evidence type="ECO:0000313" key="4">
    <source>
        <dbReference type="EMBL" id="MFD2160744.1"/>
    </source>
</evidence>
<feature type="domain" description="VWFA" evidence="3">
    <location>
        <begin position="154"/>
        <end position="337"/>
    </location>
</feature>
<dbReference type="Pfam" id="PF13768">
    <property type="entry name" value="VWA_3"/>
    <property type="match status" value="2"/>
</dbReference>
<keyword evidence="2" id="KW-1133">Transmembrane helix</keyword>